<sequence length="47" mass="5259">MLQQITRELWRIPLREHHPVRVQVDGIGRKASGNACLGPGRSRVAAQ</sequence>
<reference evidence="1 2" key="1">
    <citation type="journal article" date="2013" name="Mar. Genomics">
        <title>Expression of sulfatases in Rhodopirellula baltica and the diversity of sulfatases in the genus Rhodopirellula.</title>
        <authorList>
            <person name="Wegner C.E."/>
            <person name="Richter-Heitmann T."/>
            <person name="Klindworth A."/>
            <person name="Klockow C."/>
            <person name="Richter M."/>
            <person name="Achstetter T."/>
            <person name="Glockner F.O."/>
            <person name="Harder J."/>
        </authorList>
    </citation>
    <scope>NUCLEOTIDE SEQUENCE [LARGE SCALE GENOMIC DNA]</scope>
    <source>
        <strain evidence="1 2">SM1</strain>
    </source>
</reference>
<organism evidence="1 2">
    <name type="scientific">Rhodopirellula maiorica SM1</name>
    <dbReference type="NCBI Taxonomy" id="1265738"/>
    <lineage>
        <taxon>Bacteria</taxon>
        <taxon>Pseudomonadati</taxon>
        <taxon>Planctomycetota</taxon>
        <taxon>Planctomycetia</taxon>
        <taxon>Pirellulales</taxon>
        <taxon>Pirellulaceae</taxon>
        <taxon>Novipirellula</taxon>
    </lineage>
</organism>
<evidence type="ECO:0000313" key="2">
    <source>
        <dbReference type="Proteomes" id="UP000011991"/>
    </source>
</evidence>
<dbReference type="EMBL" id="ANOG01000557">
    <property type="protein sequence ID" value="EMI19177.1"/>
    <property type="molecule type" value="Genomic_DNA"/>
</dbReference>
<evidence type="ECO:0000313" key="1">
    <source>
        <dbReference type="EMBL" id="EMI19177.1"/>
    </source>
</evidence>
<dbReference type="AlphaFoldDB" id="M5RUV6"/>
<name>M5RUV6_9BACT</name>
<protein>
    <submittedName>
        <fullName evidence="1">Uncharacterized protein</fullName>
    </submittedName>
</protein>
<accession>M5RUV6</accession>
<keyword evidence="2" id="KW-1185">Reference proteome</keyword>
<gene>
    <name evidence="1" type="ORF">RMSM_03895</name>
</gene>
<proteinExistence type="predicted"/>
<comment type="caution">
    <text evidence="1">The sequence shown here is derived from an EMBL/GenBank/DDBJ whole genome shotgun (WGS) entry which is preliminary data.</text>
</comment>
<dbReference type="Proteomes" id="UP000011991">
    <property type="component" value="Unassembled WGS sequence"/>
</dbReference>